<feature type="compositionally biased region" description="Pro residues" evidence="4">
    <location>
        <begin position="175"/>
        <end position="185"/>
    </location>
</feature>
<dbReference type="Gene3D" id="3.40.630.40">
    <property type="entry name" value="Zn-dependent exopeptidases"/>
    <property type="match status" value="1"/>
</dbReference>
<feature type="region of interest" description="Disordered" evidence="4">
    <location>
        <begin position="304"/>
        <end position="340"/>
    </location>
</feature>
<dbReference type="Pfam" id="PF01520">
    <property type="entry name" value="Amidase_3"/>
    <property type="match status" value="1"/>
</dbReference>
<feature type="compositionally biased region" description="Low complexity" evidence="4">
    <location>
        <begin position="205"/>
        <end position="220"/>
    </location>
</feature>
<feature type="compositionally biased region" description="Pro residues" evidence="4">
    <location>
        <begin position="221"/>
        <end position="235"/>
    </location>
</feature>
<feature type="compositionally biased region" description="Pro residues" evidence="4">
    <location>
        <begin position="194"/>
        <end position="204"/>
    </location>
</feature>
<dbReference type="Proteomes" id="UP001597295">
    <property type="component" value="Unassembled WGS sequence"/>
</dbReference>
<dbReference type="EMBL" id="JBHUIP010000010">
    <property type="protein sequence ID" value="MFD2263308.1"/>
    <property type="molecule type" value="Genomic_DNA"/>
</dbReference>
<feature type="compositionally biased region" description="Pro residues" evidence="4">
    <location>
        <begin position="247"/>
        <end position="262"/>
    </location>
</feature>
<dbReference type="SUPFAM" id="SSF53187">
    <property type="entry name" value="Zn-dependent exopeptidases"/>
    <property type="match status" value="1"/>
</dbReference>
<dbReference type="PANTHER" id="PTHR30404:SF0">
    <property type="entry name" value="N-ACETYLMURAMOYL-L-ALANINE AMIDASE AMIC"/>
    <property type="match status" value="1"/>
</dbReference>
<gene>
    <name evidence="6" type="ORF">ACFSM5_10450</name>
</gene>
<feature type="compositionally biased region" description="Pro residues" evidence="4">
    <location>
        <begin position="304"/>
        <end position="313"/>
    </location>
</feature>
<sequence>MRSLAMLHVMRGLFQKLKGLSARLAILLAVLPVVLVASVSQAEPAATGWRVGERDKGARFVLDLADPVPFNINQRGPQLISIEMPALDWRIKGRGPSGGLIRGVEHRLSEGGRHAIDIRLSRAGHVSSQLLLPPSEGLRYRLVIDIAPGADDSPGTTPSGLSALILPPVSGPTAQPLPPPAPPPTSGRTAQRPGPQPQVPPSSPFPSVSSPYVQPESGPGAPLPEPPAPRPPPAVPRARVQTEVLAPPAPPPAPIPLPPPITEPVAKAEAPPPAPVTVYERVPGYPLRVLMTLPAAKEAAAVPPAPFNAPAEPPKQDQSGAPPESPASQSSGFVEPPPVAPVEQGDIRPLIVLDPGHGGKDPGATSLSGAFEKNLTLAVAVEMKKKLEATGRYRVALTRDGDVAVRLRDRVQLARSAGAGLFVSLHADALSDRSVRGMSVYTLSDKASDKEAEALAAKENKADLIGGMDLSEADPGVTNILLDLARRETRSTSLVFARLLIRELKRDTPTVNNTLRSAGFAVLTAPDMPAVLMEMGYLSNAEDEKLIMSPDHQSKVADGLVRAADIHFAKRN</sequence>
<evidence type="ECO:0000256" key="2">
    <source>
        <dbReference type="ARBA" id="ARBA00011901"/>
    </source>
</evidence>
<feature type="region of interest" description="Disordered" evidence="4">
    <location>
        <begin position="151"/>
        <end position="272"/>
    </location>
</feature>
<protein>
    <recommendedName>
        <fullName evidence="2">N-acetylmuramoyl-L-alanine amidase</fullName>
        <ecNumber evidence="2">3.5.1.28</ecNumber>
    </recommendedName>
</protein>
<dbReference type="EC" id="3.5.1.28" evidence="2"/>
<dbReference type="PANTHER" id="PTHR30404">
    <property type="entry name" value="N-ACETYLMURAMOYL-L-ALANINE AMIDASE"/>
    <property type="match status" value="1"/>
</dbReference>
<keyword evidence="7" id="KW-1185">Reference proteome</keyword>
<reference evidence="7" key="1">
    <citation type="journal article" date="2019" name="Int. J. Syst. Evol. Microbiol.">
        <title>The Global Catalogue of Microorganisms (GCM) 10K type strain sequencing project: providing services to taxonomists for standard genome sequencing and annotation.</title>
        <authorList>
            <consortium name="The Broad Institute Genomics Platform"/>
            <consortium name="The Broad Institute Genome Sequencing Center for Infectious Disease"/>
            <person name="Wu L."/>
            <person name="Ma J."/>
        </authorList>
    </citation>
    <scope>NUCLEOTIDE SEQUENCE [LARGE SCALE GENOMIC DNA]</scope>
    <source>
        <strain evidence="7">CGMCC 1.19062</strain>
    </source>
</reference>
<keyword evidence="3" id="KW-0378">Hydrolase</keyword>
<proteinExistence type="predicted"/>
<feature type="domain" description="MurNAc-LAA" evidence="5">
    <location>
        <begin position="411"/>
        <end position="565"/>
    </location>
</feature>
<comment type="caution">
    <text evidence="6">The sequence shown here is derived from an EMBL/GenBank/DDBJ whole genome shotgun (WGS) entry which is preliminary data.</text>
</comment>
<accession>A0ABW5DQ56</accession>
<dbReference type="InterPro" id="IPR002508">
    <property type="entry name" value="MurNAc-LAA_cat"/>
</dbReference>
<dbReference type="CDD" id="cd02696">
    <property type="entry name" value="MurNAc-LAA"/>
    <property type="match status" value="1"/>
</dbReference>
<name>A0ABW5DQ56_9PROT</name>
<organism evidence="6 7">
    <name type="scientific">Lacibacterium aquatile</name>
    <dbReference type="NCBI Taxonomy" id="1168082"/>
    <lineage>
        <taxon>Bacteria</taxon>
        <taxon>Pseudomonadati</taxon>
        <taxon>Pseudomonadota</taxon>
        <taxon>Alphaproteobacteria</taxon>
        <taxon>Rhodospirillales</taxon>
        <taxon>Rhodospirillaceae</taxon>
    </lineage>
</organism>
<evidence type="ECO:0000256" key="3">
    <source>
        <dbReference type="ARBA" id="ARBA00022801"/>
    </source>
</evidence>
<dbReference type="SMART" id="SM00646">
    <property type="entry name" value="Ami_3"/>
    <property type="match status" value="1"/>
</dbReference>
<feature type="compositionally biased region" description="Low complexity" evidence="4">
    <location>
        <begin position="236"/>
        <end position="246"/>
    </location>
</feature>
<dbReference type="InterPro" id="IPR050695">
    <property type="entry name" value="N-acetylmuramoyl_amidase_3"/>
</dbReference>
<evidence type="ECO:0000256" key="4">
    <source>
        <dbReference type="SAM" id="MobiDB-lite"/>
    </source>
</evidence>
<evidence type="ECO:0000259" key="5">
    <source>
        <dbReference type="SMART" id="SM00646"/>
    </source>
</evidence>
<comment type="catalytic activity">
    <reaction evidence="1">
        <text>Hydrolyzes the link between N-acetylmuramoyl residues and L-amino acid residues in certain cell-wall glycopeptides.</text>
        <dbReference type="EC" id="3.5.1.28"/>
    </reaction>
</comment>
<dbReference type="RefSeq" id="WP_379876299.1">
    <property type="nucleotide sequence ID" value="NZ_JBHUIP010000010.1"/>
</dbReference>
<evidence type="ECO:0000313" key="7">
    <source>
        <dbReference type="Proteomes" id="UP001597295"/>
    </source>
</evidence>
<evidence type="ECO:0000313" key="6">
    <source>
        <dbReference type="EMBL" id="MFD2263308.1"/>
    </source>
</evidence>
<evidence type="ECO:0000256" key="1">
    <source>
        <dbReference type="ARBA" id="ARBA00001561"/>
    </source>
</evidence>